<evidence type="ECO:0000313" key="2">
    <source>
        <dbReference type="EMBL" id="KAJ8422292.1"/>
    </source>
</evidence>
<evidence type="ECO:0008006" key="4">
    <source>
        <dbReference type="Google" id="ProtNLM"/>
    </source>
</evidence>
<dbReference type="AlphaFoldDB" id="A0A9Q1GN09"/>
<dbReference type="EMBL" id="JAKOGI010002308">
    <property type="protein sequence ID" value="KAJ8422292.1"/>
    <property type="molecule type" value="Genomic_DNA"/>
</dbReference>
<dbReference type="Gene3D" id="1.10.150.390">
    <property type="match status" value="1"/>
</dbReference>
<comment type="caution">
    <text evidence="2">The sequence shown here is derived from an EMBL/GenBank/DDBJ whole genome shotgun (WGS) entry which is preliminary data.</text>
</comment>
<proteinExistence type="predicted"/>
<evidence type="ECO:0000313" key="3">
    <source>
        <dbReference type="Proteomes" id="UP001153076"/>
    </source>
</evidence>
<dbReference type="Proteomes" id="UP001153076">
    <property type="component" value="Unassembled WGS sequence"/>
</dbReference>
<name>A0A9Q1GN09_9CARY</name>
<feature type="compositionally biased region" description="Basic residues" evidence="1">
    <location>
        <begin position="150"/>
        <end position="162"/>
    </location>
</feature>
<keyword evidence="3" id="KW-1185">Reference proteome</keyword>
<dbReference type="OrthoDB" id="1846228at2759"/>
<gene>
    <name evidence="2" type="ORF">Cgig2_028253</name>
</gene>
<dbReference type="PANTHER" id="PTHR48443">
    <property type="entry name" value="DNA-DIRECTED RNA POLYMERASE SUBUNIT BETA"/>
    <property type="match status" value="1"/>
</dbReference>
<reference evidence="2" key="1">
    <citation type="submission" date="2022-04" db="EMBL/GenBank/DDBJ databases">
        <title>Carnegiea gigantea Genome sequencing and assembly v2.</title>
        <authorList>
            <person name="Copetti D."/>
            <person name="Sanderson M.J."/>
            <person name="Burquez A."/>
            <person name="Wojciechowski M.F."/>
        </authorList>
    </citation>
    <scope>NUCLEOTIDE SEQUENCE</scope>
    <source>
        <strain evidence="2">SGP5-SGP5p</strain>
        <tissue evidence="2">Aerial part</tissue>
    </source>
</reference>
<dbReference type="SUPFAM" id="SSF64484">
    <property type="entry name" value="beta and beta-prime subunits of DNA dependent RNA-polymerase"/>
    <property type="match status" value="1"/>
</dbReference>
<accession>A0A9Q1GN09</accession>
<dbReference type="Gene3D" id="1.10.1790.20">
    <property type="match status" value="1"/>
</dbReference>
<evidence type="ECO:0000256" key="1">
    <source>
        <dbReference type="SAM" id="MobiDB-lite"/>
    </source>
</evidence>
<protein>
    <recommendedName>
        <fullName evidence="4">DNA-directed RNA polymerase</fullName>
    </recommendedName>
</protein>
<organism evidence="2 3">
    <name type="scientific">Carnegiea gigantea</name>
    <dbReference type="NCBI Taxonomy" id="171969"/>
    <lineage>
        <taxon>Eukaryota</taxon>
        <taxon>Viridiplantae</taxon>
        <taxon>Streptophyta</taxon>
        <taxon>Embryophyta</taxon>
        <taxon>Tracheophyta</taxon>
        <taxon>Spermatophyta</taxon>
        <taxon>Magnoliopsida</taxon>
        <taxon>eudicotyledons</taxon>
        <taxon>Gunneridae</taxon>
        <taxon>Pentapetalae</taxon>
        <taxon>Caryophyllales</taxon>
        <taxon>Cactineae</taxon>
        <taxon>Cactaceae</taxon>
        <taxon>Cactoideae</taxon>
        <taxon>Echinocereeae</taxon>
        <taxon>Carnegiea</taxon>
    </lineage>
</organism>
<sequence>MNNEKRIDAWNEHITRIRWIPRGLTIGTELTIVQSPHPLVNKIQKVYSSQGMQIHNRHIEIIRTYRVVTGGTKGVHFGRSNLLSSYLIGNNKSISSYSNFSIRILAKAALQDRQDWLKGLKENVVLGAMKPVGTGFKGFVHHSNQQKNVPLKKKKRRYSREK</sequence>
<dbReference type="PANTHER" id="PTHR48443:SF2">
    <property type="entry name" value="DNA-DIRECTED RNA POLYMERASE SUBUNIT BETA"/>
    <property type="match status" value="1"/>
</dbReference>
<feature type="region of interest" description="Disordered" evidence="1">
    <location>
        <begin position="143"/>
        <end position="162"/>
    </location>
</feature>